<evidence type="ECO:0000313" key="7">
    <source>
        <dbReference type="EMBL" id="MFD0921432.1"/>
    </source>
</evidence>
<keyword evidence="3 5" id="KW-1133">Transmembrane helix</keyword>
<comment type="caution">
    <text evidence="7">The sequence shown here is derived from an EMBL/GenBank/DDBJ whole genome shotgun (WGS) entry which is preliminary data.</text>
</comment>
<accession>A0ABW3FYG5</accession>
<name>A0ABW3FYG5_9PSEU</name>
<evidence type="ECO:0000256" key="1">
    <source>
        <dbReference type="ARBA" id="ARBA00004141"/>
    </source>
</evidence>
<evidence type="ECO:0000256" key="5">
    <source>
        <dbReference type="SAM" id="Phobius"/>
    </source>
</evidence>
<dbReference type="EMBL" id="JBHTIW010000012">
    <property type="protein sequence ID" value="MFD0921432.1"/>
    <property type="molecule type" value="Genomic_DNA"/>
</dbReference>
<dbReference type="RefSeq" id="WP_345601023.1">
    <property type="nucleotide sequence ID" value="NZ_BAABLT010000024.1"/>
</dbReference>
<feature type="transmembrane region" description="Helical" evidence="5">
    <location>
        <begin position="68"/>
        <end position="87"/>
    </location>
</feature>
<sequence>MSMMGMQFALLARFRVVAAPFGEDAVVQFHHQMSYVATIFIFAHPVILFVADPKLLSLLNFLEAPWRARFAVLSVLLLALVMISSMWKRRLRLSYSPSRPGNSVGYS</sequence>
<proteinExistence type="predicted"/>
<protein>
    <submittedName>
        <fullName evidence="7">Ferric reductase-like transmembrane domain-containing protein</fullName>
    </submittedName>
</protein>
<dbReference type="InterPro" id="IPR013130">
    <property type="entry name" value="Fe3_Rdtase_TM_dom"/>
</dbReference>
<keyword evidence="8" id="KW-1185">Reference proteome</keyword>
<evidence type="ECO:0000313" key="8">
    <source>
        <dbReference type="Proteomes" id="UP001597018"/>
    </source>
</evidence>
<dbReference type="Pfam" id="PF01794">
    <property type="entry name" value="Ferric_reduct"/>
    <property type="match status" value="1"/>
</dbReference>
<comment type="subcellular location">
    <subcellularLocation>
        <location evidence="1">Membrane</location>
        <topology evidence="1">Multi-pass membrane protein</topology>
    </subcellularLocation>
</comment>
<keyword evidence="2 5" id="KW-0812">Transmembrane</keyword>
<evidence type="ECO:0000256" key="4">
    <source>
        <dbReference type="ARBA" id="ARBA00023136"/>
    </source>
</evidence>
<evidence type="ECO:0000256" key="2">
    <source>
        <dbReference type="ARBA" id="ARBA00022692"/>
    </source>
</evidence>
<evidence type="ECO:0000259" key="6">
    <source>
        <dbReference type="Pfam" id="PF01794"/>
    </source>
</evidence>
<reference evidence="8" key="1">
    <citation type="journal article" date="2019" name="Int. J. Syst. Evol. Microbiol.">
        <title>The Global Catalogue of Microorganisms (GCM) 10K type strain sequencing project: providing services to taxonomists for standard genome sequencing and annotation.</title>
        <authorList>
            <consortium name="The Broad Institute Genomics Platform"/>
            <consortium name="The Broad Institute Genome Sequencing Center for Infectious Disease"/>
            <person name="Wu L."/>
            <person name="Ma J."/>
        </authorList>
    </citation>
    <scope>NUCLEOTIDE SEQUENCE [LARGE SCALE GENOMIC DNA]</scope>
    <source>
        <strain evidence="8">CCUG 56401</strain>
    </source>
</reference>
<keyword evidence="4 5" id="KW-0472">Membrane</keyword>
<feature type="domain" description="Ferric oxidoreductase" evidence="6">
    <location>
        <begin position="2"/>
        <end position="95"/>
    </location>
</feature>
<dbReference type="Proteomes" id="UP001597018">
    <property type="component" value="Unassembled WGS sequence"/>
</dbReference>
<gene>
    <name evidence="7" type="ORF">ACFQ16_16940</name>
</gene>
<feature type="transmembrane region" description="Helical" evidence="5">
    <location>
        <begin position="34"/>
        <end position="56"/>
    </location>
</feature>
<organism evidence="7 8">
    <name type="scientific">Saccharopolyspora rosea</name>
    <dbReference type="NCBI Taxonomy" id="524884"/>
    <lineage>
        <taxon>Bacteria</taxon>
        <taxon>Bacillati</taxon>
        <taxon>Actinomycetota</taxon>
        <taxon>Actinomycetes</taxon>
        <taxon>Pseudonocardiales</taxon>
        <taxon>Pseudonocardiaceae</taxon>
        <taxon>Saccharopolyspora</taxon>
    </lineage>
</organism>
<evidence type="ECO:0000256" key="3">
    <source>
        <dbReference type="ARBA" id="ARBA00022989"/>
    </source>
</evidence>